<reference evidence="12 13" key="1">
    <citation type="submission" date="2022-05" db="EMBL/GenBank/DDBJ databases">
        <authorList>
            <consortium name="Genoscope - CEA"/>
            <person name="William W."/>
        </authorList>
    </citation>
    <scope>NUCLEOTIDE SEQUENCE [LARGE SCALE GENOMIC DNA]</scope>
</reference>
<evidence type="ECO:0000256" key="5">
    <source>
        <dbReference type="ARBA" id="ARBA00022989"/>
    </source>
</evidence>
<protein>
    <recommendedName>
        <fullName evidence="11">EF-hand domain-containing protein</fullName>
    </recommendedName>
</protein>
<evidence type="ECO:0000256" key="9">
    <source>
        <dbReference type="SAM" id="MobiDB-lite"/>
    </source>
</evidence>
<feature type="coiled-coil region" evidence="8">
    <location>
        <begin position="325"/>
        <end position="352"/>
    </location>
</feature>
<evidence type="ECO:0000256" key="10">
    <source>
        <dbReference type="SAM" id="Phobius"/>
    </source>
</evidence>
<evidence type="ECO:0000256" key="3">
    <source>
        <dbReference type="ARBA" id="ARBA00022490"/>
    </source>
</evidence>
<evidence type="ECO:0000256" key="4">
    <source>
        <dbReference type="ARBA" id="ARBA00022692"/>
    </source>
</evidence>
<dbReference type="Pfam" id="PF05781">
    <property type="entry name" value="MRVI1"/>
    <property type="match status" value="1"/>
</dbReference>
<dbReference type="GO" id="GO:0005789">
    <property type="term" value="C:endoplasmic reticulum membrane"/>
    <property type="evidence" value="ECO:0007669"/>
    <property type="project" value="TreeGrafter"/>
</dbReference>
<evidence type="ECO:0000313" key="13">
    <source>
        <dbReference type="Proteomes" id="UP001159428"/>
    </source>
</evidence>
<evidence type="ECO:0000259" key="11">
    <source>
        <dbReference type="PROSITE" id="PS50222"/>
    </source>
</evidence>
<keyword evidence="4 10" id="KW-0812">Transmembrane</keyword>
<comment type="subcellular location">
    <subcellularLocation>
        <location evidence="2">Cytoplasm</location>
    </subcellularLocation>
    <subcellularLocation>
        <location evidence="1">Membrane</location>
        <topology evidence="1">Single-pass membrane protein</topology>
    </subcellularLocation>
</comment>
<feature type="coiled-coil region" evidence="8">
    <location>
        <begin position="506"/>
        <end position="659"/>
    </location>
</feature>
<feature type="domain" description="EF-hand" evidence="11">
    <location>
        <begin position="19"/>
        <end position="54"/>
    </location>
</feature>
<feature type="region of interest" description="Disordered" evidence="9">
    <location>
        <begin position="1158"/>
        <end position="1270"/>
    </location>
</feature>
<feature type="compositionally biased region" description="Basic and acidic residues" evidence="9">
    <location>
        <begin position="1158"/>
        <end position="1172"/>
    </location>
</feature>
<keyword evidence="13" id="KW-1185">Reference proteome</keyword>
<dbReference type="InterPro" id="IPR008677">
    <property type="entry name" value="MRVI1"/>
</dbReference>
<evidence type="ECO:0000256" key="2">
    <source>
        <dbReference type="ARBA" id="ARBA00004496"/>
    </source>
</evidence>
<dbReference type="PANTHER" id="PTHR15352:SF1">
    <property type="entry name" value="KASH5-LIKE COILED-COIL DOMAIN-CONTAINING PROTEIN"/>
    <property type="match status" value="1"/>
</dbReference>
<keyword evidence="5 10" id="KW-1133">Transmembrane helix</keyword>
<feature type="region of interest" description="Disordered" evidence="9">
    <location>
        <begin position="763"/>
        <end position="790"/>
    </location>
</feature>
<dbReference type="EMBL" id="CALNXJ010000009">
    <property type="protein sequence ID" value="CAH3104416.1"/>
    <property type="molecule type" value="Genomic_DNA"/>
</dbReference>
<evidence type="ECO:0000256" key="1">
    <source>
        <dbReference type="ARBA" id="ARBA00004167"/>
    </source>
</evidence>
<feature type="region of interest" description="Disordered" evidence="9">
    <location>
        <begin position="1090"/>
        <end position="1134"/>
    </location>
</feature>
<feature type="compositionally biased region" description="Low complexity" evidence="9">
    <location>
        <begin position="1190"/>
        <end position="1205"/>
    </location>
</feature>
<evidence type="ECO:0000313" key="12">
    <source>
        <dbReference type="EMBL" id="CAH3104416.1"/>
    </source>
</evidence>
<dbReference type="PROSITE" id="PS50222">
    <property type="entry name" value="EF_HAND_2"/>
    <property type="match status" value="1"/>
</dbReference>
<evidence type="ECO:0000256" key="7">
    <source>
        <dbReference type="ARBA" id="ARBA00023136"/>
    </source>
</evidence>
<feature type="compositionally biased region" description="Acidic residues" evidence="9">
    <location>
        <begin position="1244"/>
        <end position="1258"/>
    </location>
</feature>
<organism evidence="12 13">
    <name type="scientific">Pocillopora meandrina</name>
    <dbReference type="NCBI Taxonomy" id="46732"/>
    <lineage>
        <taxon>Eukaryota</taxon>
        <taxon>Metazoa</taxon>
        <taxon>Cnidaria</taxon>
        <taxon>Anthozoa</taxon>
        <taxon>Hexacorallia</taxon>
        <taxon>Scleractinia</taxon>
        <taxon>Astrocoeniina</taxon>
        <taxon>Pocilloporidae</taxon>
        <taxon>Pocillopora</taxon>
    </lineage>
</organism>
<accession>A0AAU9W594</accession>
<dbReference type="InterPro" id="IPR002048">
    <property type="entry name" value="EF_hand_dom"/>
</dbReference>
<dbReference type="GO" id="GO:0005509">
    <property type="term" value="F:calcium ion binding"/>
    <property type="evidence" value="ECO:0007669"/>
    <property type="project" value="InterPro"/>
</dbReference>
<keyword evidence="7 10" id="KW-0472">Membrane</keyword>
<evidence type="ECO:0000256" key="6">
    <source>
        <dbReference type="ARBA" id="ARBA00023054"/>
    </source>
</evidence>
<dbReference type="Pfam" id="PF14662">
    <property type="entry name" value="KASH_CCD"/>
    <property type="match status" value="1"/>
</dbReference>
<dbReference type="InterPro" id="IPR028168">
    <property type="entry name" value="KASH5_CC"/>
</dbReference>
<evidence type="ECO:0000256" key="8">
    <source>
        <dbReference type="SAM" id="Coils"/>
    </source>
</evidence>
<feature type="compositionally biased region" description="Basic and acidic residues" evidence="9">
    <location>
        <begin position="1224"/>
        <end position="1234"/>
    </location>
</feature>
<keyword evidence="6 8" id="KW-0175">Coiled coil</keyword>
<feature type="transmembrane region" description="Helical" evidence="10">
    <location>
        <begin position="1293"/>
        <end position="1316"/>
    </location>
</feature>
<comment type="caution">
    <text evidence="12">The sequence shown here is derived from an EMBL/GenBank/DDBJ whole genome shotgun (WGS) entry which is preliminary data.</text>
</comment>
<feature type="region of interest" description="Disordered" evidence="9">
    <location>
        <begin position="877"/>
        <end position="901"/>
    </location>
</feature>
<dbReference type="Proteomes" id="UP001159428">
    <property type="component" value="Unassembled WGS sequence"/>
</dbReference>
<feature type="compositionally biased region" description="Low complexity" evidence="9">
    <location>
        <begin position="763"/>
        <end position="773"/>
    </location>
</feature>
<dbReference type="PANTHER" id="PTHR15352">
    <property type="entry name" value="LYMPHOID-RESTRICTED MEMBRANE PROTEIN, JAW1"/>
    <property type="match status" value="1"/>
</dbReference>
<name>A0AAU9W594_9CNID</name>
<proteinExistence type="predicted"/>
<feature type="region of interest" description="Disordered" evidence="9">
    <location>
        <begin position="136"/>
        <end position="157"/>
    </location>
</feature>
<feature type="compositionally biased region" description="Polar residues" evidence="9">
    <location>
        <begin position="884"/>
        <end position="897"/>
    </location>
</feature>
<feature type="coiled-coil region" evidence="8">
    <location>
        <begin position="164"/>
        <end position="292"/>
    </location>
</feature>
<keyword evidence="3" id="KW-0963">Cytoplasm</keyword>
<gene>
    <name evidence="12" type="ORF">PMEA_00034713</name>
</gene>
<sequence>MMDSAGPERDDDPSKISDDADAVLDNLFYDCDKDNSGRVSVSKLIEYLRNAISSGTEEFAGSLDDLSLILDPDGRDLEIGLTSFQEGIKEWISEIRRQSYVNTDDECPSPVAVNCVDSPEAISFGSPKRFDLVPDIPNASSDSVEGLGGSSPTKDWDSELMSTIETLQLNNKRLIEQQSAIQAQMESTEEANNQLTAEVESLRKQLRSAQLTIEKSRGKEKENAELRQAVADAMEANQCLQTKITQLEKERALYESNLKNIDEKLLETQAQVELLEEERKRLINDLAEQKQYCADLEEIQGVKNDMIAKESSTNSQMMAGFASQNEALKREKGRLEHRVLELEDNLLRLKRSELSAEKNNLVQNGPVATSTPFVRQSSLQQEILDQETSETIGLPSPMVSGGLSLNDSLDIDDMDTSLTDLSQSWMSGVSLDSTGTTASFEKYSLTARQLASEFNEKKEKTLKHLDDLTALNRSVDVRDKREIIREHLTREMDTFAEKASSLYMKKKAAEKRTVKLLAIVRKLKEENKEFLEERNEANQKLRQLALLNDENSAKLLELEGKHEEDMKTVVEQNEKLESLEQQLSTVNLDFFKARVEKESLSRCLENEKRVTTRLEDKVVQLEKNQDELESQQTTLLVQIKELESELVKATSQLSMEKRRTSSLEESIQMSISRHSDELKEIFETIPSSDSDLLSRSRQSPRCSSPCITSYMVRTRLCDFVSKCDRSKRMQGVGSDYPDQETAKTLQKEEAFEKFQDNDLFRLRSSSSSSDSLSPQIDIHESEDTSESPSGKFVQLVENDDRELLTTSCQTDIKDFVSTGSQTELLRELERLEGELGVADKGTCTEEDIFENEKQRRRKSGIIESPCPEIRTLGTTLKSSEENSTKITMEDSSSSKETLSVEKDKTATNLWRKKLSVAFKIPEEFDYESATSAALENSVGSNNFVDGVSLRVRPALNDKEIEKQFKTLVLAFQTDQETLNRRLEVQARAREIAECNMNKELQSMSNTLKEFEQLCFTKDMQDMLSVLKTHLEIVKKSSQRMITQTEQHGCVKQEARMSSGVEVMICHAENLTRHMERVREDLNELRMKERLAADESASPGTLANGPTRLGLDSQRVGSPSPPLPHQSEAGGDGTKQNSLLNFVMAFHTTSMRAKEALRSFRRRTEASRQEREASGASLRQTEEPSATKIDSSPTESLPETESTGTPAVVVSDSEGKNDNINVEETEGRQHEHEDEVVPVDHPVESEEDDEIKDSSENESESGGIDSEVNSVHETSKRPSVCWRFLSTAFRFTTYVFIFMLIIFIGVTIFVKTDIIVIERDFVMSRIRKLLHPFIEVVYHEIPPQ</sequence>